<evidence type="ECO:0000259" key="1">
    <source>
        <dbReference type="Pfam" id="PF13192"/>
    </source>
</evidence>
<dbReference type="Proteomes" id="UP000198811">
    <property type="component" value="Unassembled WGS sequence"/>
</dbReference>
<proteinExistence type="predicted"/>
<dbReference type="EMBL" id="UAWC01000013">
    <property type="protein sequence ID" value="SQB34561.1"/>
    <property type="molecule type" value="Genomic_DNA"/>
</dbReference>
<reference evidence="3 5" key="1">
    <citation type="submission" date="2016-10" db="EMBL/GenBank/DDBJ databases">
        <authorList>
            <person name="Varghese N."/>
            <person name="Submissions S."/>
        </authorList>
    </citation>
    <scope>NUCLEOTIDE SEQUENCE [LARGE SCALE GENOMIC DNA]</scope>
    <source>
        <strain evidence="3 5">NLAE-zl-C224</strain>
    </source>
</reference>
<dbReference type="NCBIfam" id="TIGR00412">
    <property type="entry name" value="redox_disulf_2"/>
    <property type="match status" value="1"/>
</dbReference>
<dbReference type="RefSeq" id="WP_089865176.1">
    <property type="nucleotide sequence ID" value="NZ_CP173238.1"/>
</dbReference>
<gene>
    <name evidence="2" type="ORF">HMJ28_02845</name>
    <name evidence="4" type="ORF">NCTC13028_01475</name>
    <name evidence="3" type="ORF">SAMN05216497_10727</name>
</gene>
<dbReference type="Pfam" id="PF13192">
    <property type="entry name" value="Thioredoxin_3"/>
    <property type="match status" value="1"/>
</dbReference>
<evidence type="ECO:0000313" key="7">
    <source>
        <dbReference type="Proteomes" id="UP000528432"/>
    </source>
</evidence>
<dbReference type="Gene3D" id="3.40.30.10">
    <property type="entry name" value="Glutaredoxin"/>
    <property type="match status" value="1"/>
</dbReference>
<feature type="domain" description="Thioredoxin-like fold" evidence="1">
    <location>
        <begin position="1"/>
        <end position="74"/>
    </location>
</feature>
<dbReference type="AlphaFoldDB" id="A0A239ZCQ9"/>
<dbReference type="PANTHER" id="PTHR36450:SF1">
    <property type="entry name" value="THIOREDOXIN"/>
    <property type="match status" value="1"/>
</dbReference>
<evidence type="ECO:0000313" key="5">
    <source>
        <dbReference type="Proteomes" id="UP000198811"/>
    </source>
</evidence>
<accession>A0A239ZCQ9</accession>
<name>A0A239ZCQ9_CLOCO</name>
<dbReference type="InterPro" id="IPR005243">
    <property type="entry name" value="THIRX-like_proc"/>
</dbReference>
<evidence type="ECO:0000313" key="6">
    <source>
        <dbReference type="Proteomes" id="UP000250223"/>
    </source>
</evidence>
<keyword evidence="5" id="KW-1185">Reference proteome</keyword>
<reference evidence="2 7" key="3">
    <citation type="submission" date="2020-05" db="EMBL/GenBank/DDBJ databases">
        <title>Draft genome sequence of Clostridium cochlearium strain AGROS13 isolated from a sheep dairy farm in New Zealand.</title>
        <authorList>
            <person name="Gupta T.B."/>
            <person name="Jauregui R."/>
            <person name="Risson A.N."/>
            <person name="Brightwell G."/>
            <person name="Maclean P."/>
        </authorList>
    </citation>
    <scope>NUCLEOTIDE SEQUENCE [LARGE SCALE GENOMIC DNA]</scope>
    <source>
        <strain evidence="2 7">AGROS13</strain>
    </source>
</reference>
<dbReference type="Proteomes" id="UP000250223">
    <property type="component" value="Unassembled WGS sequence"/>
</dbReference>
<evidence type="ECO:0000313" key="4">
    <source>
        <dbReference type="EMBL" id="SQB34561.1"/>
    </source>
</evidence>
<dbReference type="PANTHER" id="PTHR36450">
    <property type="entry name" value="THIOREDOXIN"/>
    <property type="match status" value="1"/>
</dbReference>
<dbReference type="EMBL" id="JABFIF010000003">
    <property type="protein sequence ID" value="NOH15332.1"/>
    <property type="molecule type" value="Genomic_DNA"/>
</dbReference>
<dbReference type="STRING" id="1494.SAMN05216497_10727"/>
<dbReference type="Proteomes" id="UP000528432">
    <property type="component" value="Unassembled WGS sequence"/>
</dbReference>
<evidence type="ECO:0000313" key="3">
    <source>
        <dbReference type="EMBL" id="SDL10123.1"/>
    </source>
</evidence>
<dbReference type="GeneID" id="70576422"/>
<protein>
    <submittedName>
        <fullName evidence="4">Redox-active disulfide protein</fullName>
    </submittedName>
    <submittedName>
        <fullName evidence="3">Thioredoxin domain-containing protein</fullName>
    </submittedName>
    <submittedName>
        <fullName evidence="2">Thioredoxin family protein</fullName>
    </submittedName>
</protein>
<organism evidence="4 6">
    <name type="scientific">Clostridium cochlearium</name>
    <dbReference type="NCBI Taxonomy" id="1494"/>
    <lineage>
        <taxon>Bacteria</taxon>
        <taxon>Bacillati</taxon>
        <taxon>Bacillota</taxon>
        <taxon>Clostridia</taxon>
        <taxon>Eubacteriales</taxon>
        <taxon>Clostridiaceae</taxon>
        <taxon>Clostridium</taxon>
    </lineage>
</organism>
<reference evidence="4 6" key="2">
    <citation type="submission" date="2018-06" db="EMBL/GenBank/DDBJ databases">
        <authorList>
            <consortium name="Pathogen Informatics"/>
            <person name="Doyle S."/>
        </authorList>
    </citation>
    <scope>NUCLEOTIDE SEQUENCE [LARGE SCALE GENOMIC DNA]</scope>
    <source>
        <strain evidence="4 6">NCTC13028</strain>
    </source>
</reference>
<evidence type="ECO:0000313" key="2">
    <source>
        <dbReference type="EMBL" id="NOH15332.1"/>
    </source>
</evidence>
<sequence>MDIKILDAGSANFKKLEENTKRALHESNLSASIERITDLNRIIKYGDIPSPVLIINDHIVSHGRVPSTAEIKVYIN</sequence>
<dbReference type="EMBL" id="FNGL01000007">
    <property type="protein sequence ID" value="SDL10123.1"/>
    <property type="molecule type" value="Genomic_DNA"/>
</dbReference>
<dbReference type="InterPro" id="IPR012336">
    <property type="entry name" value="Thioredoxin-like_fold"/>
</dbReference>
<dbReference type="OrthoDB" id="9800630at2"/>